<dbReference type="EMBL" id="QRGO01000003">
    <property type="protein sequence ID" value="RDV01359.1"/>
    <property type="molecule type" value="Genomic_DNA"/>
</dbReference>
<keyword evidence="2" id="KW-1185">Reference proteome</keyword>
<evidence type="ECO:0000313" key="2">
    <source>
        <dbReference type="Proteomes" id="UP000263993"/>
    </source>
</evidence>
<organism evidence="1 2">
    <name type="scientific">Undibacter mobilis</name>
    <dbReference type="NCBI Taxonomy" id="2292256"/>
    <lineage>
        <taxon>Bacteria</taxon>
        <taxon>Pseudomonadati</taxon>
        <taxon>Pseudomonadota</taxon>
        <taxon>Alphaproteobacteria</taxon>
        <taxon>Hyphomicrobiales</taxon>
        <taxon>Nitrobacteraceae</taxon>
        <taxon>Undibacter</taxon>
    </lineage>
</organism>
<sequence length="121" mass="13222">MCVATRPGPRTTSIRREPFEDAMTNAELLQMARDNLNRIAAAPAPADALRQVIEAHELVFALYPEQSAQGFDTYLIKGKPLVVGASDEDLAKRPTTAVPCSDLEEAMALERSFGDNRPGQH</sequence>
<dbReference type="Proteomes" id="UP000263993">
    <property type="component" value="Unassembled WGS sequence"/>
</dbReference>
<dbReference type="AlphaFoldDB" id="A0A371B194"/>
<proteinExistence type="predicted"/>
<comment type="caution">
    <text evidence="1">The sequence shown here is derived from an EMBL/GenBank/DDBJ whole genome shotgun (WGS) entry which is preliminary data.</text>
</comment>
<evidence type="ECO:0000313" key="1">
    <source>
        <dbReference type="EMBL" id="RDV01359.1"/>
    </source>
</evidence>
<protein>
    <submittedName>
        <fullName evidence="1">Uncharacterized protein</fullName>
    </submittedName>
</protein>
<accession>A0A371B194</accession>
<gene>
    <name evidence="1" type="ORF">DXH78_19240</name>
</gene>
<reference evidence="2" key="1">
    <citation type="submission" date="2018-08" db="EMBL/GenBank/DDBJ databases">
        <authorList>
            <person name="Kim S.-J."/>
            <person name="Jung G.-Y."/>
        </authorList>
    </citation>
    <scope>NUCLEOTIDE SEQUENCE [LARGE SCALE GENOMIC DNA]</scope>
    <source>
        <strain evidence="2">GY_H</strain>
    </source>
</reference>
<name>A0A371B194_9BRAD</name>